<protein>
    <submittedName>
        <fullName evidence="2">Uncharacterized protein</fullName>
    </submittedName>
</protein>
<evidence type="ECO:0000313" key="3">
    <source>
        <dbReference type="Proteomes" id="UP001321473"/>
    </source>
</evidence>
<comment type="caution">
    <text evidence="2">The sequence shown here is derived from an EMBL/GenBank/DDBJ whole genome shotgun (WGS) entry which is preliminary data.</text>
</comment>
<sequence>MSDGEIRSMWNGPEKLDPEQKAGGDRPVLTRKILIGWRTVLSPERRNLIGWREVTSPGQARLCEASTCKPWQVVYGKNSGRATVVSQAPLLTPGKGITASKAFASPTHNGRN</sequence>
<accession>A0AAQ4EVE9</accession>
<name>A0AAQ4EVE9_AMBAM</name>
<dbReference type="AlphaFoldDB" id="A0AAQ4EVE9"/>
<keyword evidence="3" id="KW-1185">Reference proteome</keyword>
<feature type="region of interest" description="Disordered" evidence="1">
    <location>
        <begin position="1"/>
        <end position="25"/>
    </location>
</feature>
<feature type="compositionally biased region" description="Basic and acidic residues" evidence="1">
    <location>
        <begin position="14"/>
        <end position="24"/>
    </location>
</feature>
<evidence type="ECO:0000313" key="2">
    <source>
        <dbReference type="EMBL" id="KAK8778697.1"/>
    </source>
</evidence>
<dbReference type="Proteomes" id="UP001321473">
    <property type="component" value="Unassembled WGS sequence"/>
</dbReference>
<evidence type="ECO:0000256" key="1">
    <source>
        <dbReference type="SAM" id="MobiDB-lite"/>
    </source>
</evidence>
<proteinExistence type="predicted"/>
<reference evidence="2 3" key="1">
    <citation type="journal article" date="2023" name="Arcadia Sci">
        <title>De novo assembly of a long-read Amblyomma americanum tick genome.</title>
        <authorList>
            <person name="Chou S."/>
            <person name="Poskanzer K.E."/>
            <person name="Rollins M."/>
            <person name="Thuy-Boun P.S."/>
        </authorList>
    </citation>
    <scope>NUCLEOTIDE SEQUENCE [LARGE SCALE GENOMIC DNA]</scope>
    <source>
        <strain evidence="2">F_SG_1</strain>
        <tissue evidence="2">Salivary glands</tissue>
    </source>
</reference>
<organism evidence="2 3">
    <name type="scientific">Amblyomma americanum</name>
    <name type="common">Lone star tick</name>
    <dbReference type="NCBI Taxonomy" id="6943"/>
    <lineage>
        <taxon>Eukaryota</taxon>
        <taxon>Metazoa</taxon>
        <taxon>Ecdysozoa</taxon>
        <taxon>Arthropoda</taxon>
        <taxon>Chelicerata</taxon>
        <taxon>Arachnida</taxon>
        <taxon>Acari</taxon>
        <taxon>Parasitiformes</taxon>
        <taxon>Ixodida</taxon>
        <taxon>Ixodoidea</taxon>
        <taxon>Ixodidae</taxon>
        <taxon>Amblyomminae</taxon>
        <taxon>Amblyomma</taxon>
    </lineage>
</organism>
<dbReference type="EMBL" id="JARKHS020010470">
    <property type="protein sequence ID" value="KAK8778697.1"/>
    <property type="molecule type" value="Genomic_DNA"/>
</dbReference>
<gene>
    <name evidence="2" type="ORF">V5799_019961</name>
</gene>